<dbReference type="InterPro" id="IPR023214">
    <property type="entry name" value="HAD_sf"/>
</dbReference>
<dbReference type="InterPro" id="IPR050582">
    <property type="entry name" value="HAD-like_SerB"/>
</dbReference>
<evidence type="ECO:0000313" key="2">
    <source>
        <dbReference type="EMBL" id="QHO70884.1"/>
    </source>
</evidence>
<dbReference type="CDD" id="cd02612">
    <property type="entry name" value="HAD_PGPPase"/>
    <property type="match status" value="1"/>
</dbReference>
<dbReference type="NCBIfam" id="TIGR01488">
    <property type="entry name" value="HAD-SF-IB"/>
    <property type="match status" value="1"/>
</dbReference>
<organism evidence="2 3">
    <name type="scientific">Marisediminicola antarctica</name>
    <dbReference type="NCBI Taxonomy" id="674079"/>
    <lineage>
        <taxon>Bacteria</taxon>
        <taxon>Bacillati</taxon>
        <taxon>Actinomycetota</taxon>
        <taxon>Actinomycetes</taxon>
        <taxon>Micrococcales</taxon>
        <taxon>Microbacteriaceae</taxon>
        <taxon>Marisediminicola</taxon>
    </lineage>
</organism>
<dbReference type="InterPro" id="IPR036412">
    <property type="entry name" value="HAD-like_sf"/>
</dbReference>
<dbReference type="InterPro" id="IPR006385">
    <property type="entry name" value="HAD_hydro_SerB1"/>
</dbReference>
<comment type="similarity">
    <text evidence="1">Belongs to the HAD-like hydrolase superfamily. SerB family.</text>
</comment>
<proteinExistence type="inferred from homology"/>
<reference evidence="2 3" key="1">
    <citation type="submission" date="2016-09" db="EMBL/GenBank/DDBJ databases">
        <title>Complete genome sequence of microbes from the polar regions.</title>
        <authorList>
            <person name="Liao L."/>
            <person name="Chen B."/>
        </authorList>
    </citation>
    <scope>NUCLEOTIDE SEQUENCE [LARGE SCALE GENOMIC DNA]</scope>
    <source>
        <strain evidence="2 3">ZS314</strain>
    </source>
</reference>
<evidence type="ECO:0000313" key="3">
    <source>
        <dbReference type="Proteomes" id="UP000464507"/>
    </source>
</evidence>
<dbReference type="AlphaFoldDB" id="A0A7L5ANK6"/>
<name>A0A7L5ANK6_9MICO</name>
<dbReference type="PANTHER" id="PTHR43344:SF15">
    <property type="entry name" value="PHOSPHOSERINE PHOSPHATASE SERB1"/>
    <property type="match status" value="1"/>
</dbReference>
<dbReference type="EMBL" id="CP017146">
    <property type="protein sequence ID" value="QHO70884.1"/>
    <property type="molecule type" value="Genomic_DNA"/>
</dbReference>
<accession>A0A7L5ANK6</accession>
<dbReference type="Pfam" id="PF12710">
    <property type="entry name" value="HAD"/>
    <property type="match status" value="1"/>
</dbReference>
<dbReference type="Gene3D" id="1.20.1440.100">
    <property type="entry name" value="SG protein - dephosphorylation function"/>
    <property type="match status" value="1"/>
</dbReference>
<dbReference type="KEGG" id="mant:BHD05_00945"/>
<sequence>MVAFFDVDNTLLRGASIYHLGRGARRRGMLRLRDLVRFGWHQARFVAVGENGRHLVGLRERALQLINGRSEQELEEIAEEVYDDFIARRLWPETVELAREHLRKGHEVWLITATPLVVARVIAARLGLTGALGTRLESVDGLYTGALAGPMLHGEQKVTAATTLAGFLDSNLADCWAYSDSRNDIPLLELVGNRVVVNPDALLARHARTHGWSTLRLRPSSIRRAQRLVRREARPARGKKKRRT</sequence>
<dbReference type="PANTHER" id="PTHR43344">
    <property type="entry name" value="PHOSPHOSERINE PHOSPHATASE"/>
    <property type="match status" value="1"/>
</dbReference>
<dbReference type="SUPFAM" id="SSF56784">
    <property type="entry name" value="HAD-like"/>
    <property type="match status" value="1"/>
</dbReference>
<protein>
    <submittedName>
        <fullName evidence="2">Phosphoserine phosphatase</fullName>
    </submittedName>
</protein>
<gene>
    <name evidence="2" type="ORF">BHD05_00945</name>
</gene>
<dbReference type="Proteomes" id="UP000464507">
    <property type="component" value="Chromosome"/>
</dbReference>
<evidence type="ECO:0000256" key="1">
    <source>
        <dbReference type="ARBA" id="ARBA00009184"/>
    </source>
</evidence>
<dbReference type="Gene3D" id="3.40.50.1000">
    <property type="entry name" value="HAD superfamily/HAD-like"/>
    <property type="match status" value="1"/>
</dbReference>
<dbReference type="NCBIfam" id="TIGR01490">
    <property type="entry name" value="HAD-SF-IB-hyp1"/>
    <property type="match status" value="1"/>
</dbReference>
<keyword evidence="3" id="KW-1185">Reference proteome</keyword>